<feature type="transmembrane region" description="Helical" evidence="7">
    <location>
        <begin position="142"/>
        <end position="169"/>
    </location>
</feature>
<name>A0ABT3GW43_9RHOB</name>
<reference evidence="9 10" key="1">
    <citation type="submission" date="2022-10" db="EMBL/GenBank/DDBJ databases">
        <title>Pararhodobacter sp. nov., isolated from marine algae.</title>
        <authorList>
            <person name="Choi B.J."/>
            <person name="Kim J.M."/>
            <person name="Lee J.K."/>
            <person name="Choi D.G."/>
            <person name="Jeon C.O."/>
        </authorList>
    </citation>
    <scope>NUCLEOTIDE SEQUENCE [LARGE SCALE GENOMIC DNA]</scope>
    <source>
        <strain evidence="9 10">ZQ420</strain>
    </source>
</reference>
<dbReference type="InterPro" id="IPR004681">
    <property type="entry name" value="TRAP_DctM"/>
</dbReference>
<comment type="similarity">
    <text evidence="7">Belongs to the TRAP transporter large permease family.</text>
</comment>
<feature type="transmembrane region" description="Helical" evidence="7">
    <location>
        <begin position="60"/>
        <end position="82"/>
    </location>
</feature>
<keyword evidence="5 7" id="KW-1133">Transmembrane helix</keyword>
<organism evidence="9 10">
    <name type="scientific">Pararhodobacter zhoushanensis</name>
    <dbReference type="NCBI Taxonomy" id="2479545"/>
    <lineage>
        <taxon>Bacteria</taxon>
        <taxon>Pseudomonadati</taxon>
        <taxon>Pseudomonadota</taxon>
        <taxon>Alphaproteobacteria</taxon>
        <taxon>Rhodobacterales</taxon>
        <taxon>Paracoccaceae</taxon>
        <taxon>Pararhodobacter</taxon>
    </lineage>
</organism>
<evidence type="ECO:0000256" key="2">
    <source>
        <dbReference type="ARBA" id="ARBA00022475"/>
    </source>
</evidence>
<evidence type="ECO:0000313" key="9">
    <source>
        <dbReference type="EMBL" id="MCW1931754.1"/>
    </source>
</evidence>
<evidence type="ECO:0000313" key="10">
    <source>
        <dbReference type="Proteomes" id="UP001208938"/>
    </source>
</evidence>
<feature type="transmembrane region" description="Helical" evidence="7">
    <location>
        <begin position="229"/>
        <end position="247"/>
    </location>
</feature>
<feature type="transmembrane region" description="Helical" evidence="7">
    <location>
        <begin position="324"/>
        <end position="354"/>
    </location>
</feature>
<dbReference type="PANTHER" id="PTHR33362">
    <property type="entry name" value="SIALIC ACID TRAP TRANSPORTER PERMEASE PROTEIN SIAT-RELATED"/>
    <property type="match status" value="1"/>
</dbReference>
<dbReference type="Proteomes" id="UP001208938">
    <property type="component" value="Unassembled WGS sequence"/>
</dbReference>
<proteinExistence type="inferred from homology"/>
<feature type="transmembrane region" description="Helical" evidence="7">
    <location>
        <begin position="283"/>
        <end position="304"/>
    </location>
</feature>
<feature type="transmembrane region" description="Helical" evidence="7">
    <location>
        <begin position="102"/>
        <end position="130"/>
    </location>
</feature>
<protein>
    <recommendedName>
        <fullName evidence="7">TRAP transporter large permease protein</fullName>
    </recommendedName>
</protein>
<evidence type="ECO:0000256" key="3">
    <source>
        <dbReference type="ARBA" id="ARBA00022519"/>
    </source>
</evidence>
<feature type="transmembrane region" description="Helical" evidence="7">
    <location>
        <begin position="253"/>
        <end position="271"/>
    </location>
</feature>
<evidence type="ECO:0000259" key="8">
    <source>
        <dbReference type="Pfam" id="PF06808"/>
    </source>
</evidence>
<dbReference type="NCBIfam" id="TIGR00786">
    <property type="entry name" value="dctM"/>
    <property type="match status" value="1"/>
</dbReference>
<dbReference type="PANTHER" id="PTHR33362:SF5">
    <property type="entry name" value="C4-DICARBOXYLATE TRAP TRANSPORTER LARGE PERMEASE PROTEIN DCTM"/>
    <property type="match status" value="1"/>
</dbReference>
<evidence type="ECO:0000256" key="5">
    <source>
        <dbReference type="ARBA" id="ARBA00022989"/>
    </source>
</evidence>
<keyword evidence="4 7" id="KW-0812">Transmembrane</keyword>
<feature type="transmembrane region" description="Helical" evidence="7">
    <location>
        <begin position="413"/>
        <end position="436"/>
    </location>
</feature>
<keyword evidence="6 7" id="KW-0472">Membrane</keyword>
<feature type="transmembrane region" description="Helical" evidence="7">
    <location>
        <begin position="366"/>
        <end position="393"/>
    </location>
</feature>
<keyword evidence="10" id="KW-1185">Reference proteome</keyword>
<keyword evidence="7" id="KW-0813">Transport</keyword>
<accession>A0ABT3GW43</accession>
<comment type="subcellular location">
    <subcellularLocation>
        <location evidence="1 7">Cell inner membrane</location>
        <topology evidence="1 7">Multi-pass membrane protein</topology>
    </subcellularLocation>
</comment>
<dbReference type="InterPro" id="IPR010656">
    <property type="entry name" value="DctM"/>
</dbReference>
<gene>
    <name evidence="9" type="ORF">OKW52_05620</name>
</gene>
<feature type="domain" description="TRAP C4-dicarboxylate transport system permease DctM subunit" evidence="8">
    <location>
        <begin position="12"/>
        <end position="431"/>
    </location>
</feature>
<dbReference type="Pfam" id="PF06808">
    <property type="entry name" value="DctM"/>
    <property type="match status" value="1"/>
</dbReference>
<evidence type="ECO:0000256" key="7">
    <source>
        <dbReference type="RuleBase" id="RU369079"/>
    </source>
</evidence>
<evidence type="ECO:0000256" key="1">
    <source>
        <dbReference type="ARBA" id="ARBA00004429"/>
    </source>
</evidence>
<dbReference type="EMBL" id="JAPDFL010000001">
    <property type="protein sequence ID" value="MCW1931754.1"/>
    <property type="molecule type" value="Genomic_DNA"/>
</dbReference>
<dbReference type="RefSeq" id="WP_264504845.1">
    <property type="nucleotide sequence ID" value="NZ_JAPDFL010000001.1"/>
</dbReference>
<keyword evidence="3 7" id="KW-0997">Cell inner membrane</keyword>
<evidence type="ECO:0000256" key="4">
    <source>
        <dbReference type="ARBA" id="ARBA00022692"/>
    </source>
</evidence>
<keyword evidence="2" id="KW-1003">Cell membrane</keyword>
<dbReference type="PIRSF" id="PIRSF006066">
    <property type="entry name" value="HI0050"/>
    <property type="match status" value="1"/>
</dbReference>
<feature type="transmembrane region" description="Helical" evidence="7">
    <location>
        <begin position="175"/>
        <end position="200"/>
    </location>
</feature>
<evidence type="ECO:0000256" key="6">
    <source>
        <dbReference type="ARBA" id="ARBA00023136"/>
    </source>
</evidence>
<feature type="transmembrane region" description="Helical" evidence="7">
    <location>
        <begin position="6"/>
        <end position="39"/>
    </location>
</feature>
<sequence length="437" mass="45491">MSGIAVALITIALMLVLIYAGLHVAIALLVLSFAGVWMLRDSFDIAANMMVLAFKDSISDYLFGVVPLFVLMGLVVAAAGIGRDAFDVAHQAFRRVRGGLGIGTVVANAIFAAITGISIASAAVFSKLAVPEMRRRGYTKSFSVGVVAGSSVLGMLLPPSLLFILYGVLTEQSVGALFVAGILPGLLLTVIYSLGILVAARVTPNWVGGTLPDDDDTPLMSGAEIARKMGPIILLVALVMGGIYGGIFTPTEAGAAGAFAATLIAIAKRRITWRVFRDVLIQTGHTTAAVCFLILSASLYSRMLAMSGLPSWLGAQVMGAGLDASSVVLLVALVMIVLGTILDSSSIMLLVIPIAYPVLAALQVDLIWFGVLVILAVEIGLLTPPFGIAVFVVKAALGPTSDITLWQIFKGAAPFALAMVGLLLLVFFFPSLATALL</sequence>
<comment type="subunit">
    <text evidence="7">The complex comprises the extracytoplasmic solute receptor protein and the two transmembrane proteins.</text>
</comment>
<comment type="caution">
    <text evidence="9">The sequence shown here is derived from an EMBL/GenBank/DDBJ whole genome shotgun (WGS) entry which is preliminary data.</text>
</comment>
<comment type="function">
    <text evidence="7">Part of the tripartite ATP-independent periplasmic (TRAP) transport system.</text>
</comment>